<dbReference type="Proteomes" id="UP000298057">
    <property type="component" value="Unassembled WGS sequence"/>
</dbReference>
<name>A0A5F2BZR6_9LEPT</name>
<dbReference type="Proteomes" id="UP000297832">
    <property type="component" value="Unassembled WGS sequence"/>
</dbReference>
<accession>A0A5F2BZR6</accession>
<reference evidence="3" key="1">
    <citation type="submission" date="2018-10" db="EMBL/GenBank/DDBJ databases">
        <authorList>
            <person name="Vincent A.T."/>
            <person name="Schiettekatte O."/>
            <person name="Bourhy P."/>
            <person name="Veyrier F.J."/>
            <person name="Picardeau M."/>
        </authorList>
    </citation>
    <scope>NUCLEOTIDE SEQUENCE</scope>
    <source>
        <strain evidence="3">201702406</strain>
    </source>
</reference>
<protein>
    <recommendedName>
        <fullName evidence="6">Lipoprotein</fullName>
    </recommendedName>
</protein>
<feature type="signal peptide" evidence="1">
    <location>
        <begin position="1"/>
        <end position="24"/>
    </location>
</feature>
<evidence type="ECO:0008006" key="6">
    <source>
        <dbReference type="Google" id="ProtNLM"/>
    </source>
</evidence>
<evidence type="ECO:0000313" key="2">
    <source>
        <dbReference type="EMBL" id="TGM15728.1"/>
    </source>
</evidence>
<dbReference type="EMBL" id="RQGV01000005">
    <property type="protein sequence ID" value="TGM15728.1"/>
    <property type="molecule type" value="Genomic_DNA"/>
</dbReference>
<dbReference type="AlphaFoldDB" id="A0A5F2BZR6"/>
<sequence length="210" mass="24212">MKFKFLAFFSFLILVSCITIPVQVSLNDPPDQKQALPLTIFIERVTLPSGINSVQTKEDNLTLAVIEYARKANYFQRVAYINYKEPSDNNYKIFTIACTNFEEIRKPHPAYFPLAILTFTIYIWAGGAIATDSAAYDCDLTVKNPNKKVLFRNVKKLFNTRDVNFYSKYYLFPSGIEDRTEVLSSLIDSYYNAHRFILKHTNGDKVNEKN</sequence>
<dbReference type="RefSeq" id="WP_135628126.1">
    <property type="nucleotide sequence ID" value="NZ_RQGU01000113.1"/>
</dbReference>
<comment type="caution">
    <text evidence="2">The sequence shown here is derived from an EMBL/GenBank/DDBJ whole genome shotgun (WGS) entry which is preliminary data.</text>
</comment>
<reference evidence="4 5" key="2">
    <citation type="journal article" date="2019" name="PLoS Negl. Trop. Dis.">
        <title>Revisiting the worldwide diversity of Leptospira species in the environment.</title>
        <authorList>
            <person name="Vincent A.T."/>
            <person name="Schiettekatte O."/>
            <person name="Bourhy P."/>
            <person name="Veyrier F.J."/>
            <person name="Picardeau M."/>
        </authorList>
    </citation>
    <scope>NUCLEOTIDE SEQUENCE [LARGE SCALE GENOMIC DNA]</scope>
    <source>
        <strain evidence="2 4">201702405</strain>
        <strain evidence="5">201702406</strain>
    </source>
</reference>
<gene>
    <name evidence="2" type="ORF">EHQ81_04850</name>
    <name evidence="3" type="ORF">EHQ82_14855</name>
</gene>
<organism evidence="2 4">
    <name type="scientific">Leptospira selangorensis</name>
    <dbReference type="NCBI Taxonomy" id="2484982"/>
    <lineage>
        <taxon>Bacteria</taxon>
        <taxon>Pseudomonadati</taxon>
        <taxon>Spirochaetota</taxon>
        <taxon>Spirochaetia</taxon>
        <taxon>Leptospirales</taxon>
        <taxon>Leptospiraceae</taxon>
        <taxon>Leptospira</taxon>
    </lineage>
</organism>
<evidence type="ECO:0000313" key="3">
    <source>
        <dbReference type="EMBL" id="TGM18322.1"/>
    </source>
</evidence>
<keyword evidence="5" id="KW-1185">Reference proteome</keyword>
<evidence type="ECO:0000256" key="1">
    <source>
        <dbReference type="SAM" id="SignalP"/>
    </source>
</evidence>
<feature type="chain" id="PRO_5043207193" description="Lipoprotein" evidence="1">
    <location>
        <begin position="25"/>
        <end position="210"/>
    </location>
</feature>
<keyword evidence="1" id="KW-0732">Signal</keyword>
<proteinExistence type="predicted"/>
<dbReference type="EMBL" id="RQGU01000113">
    <property type="protein sequence ID" value="TGM18322.1"/>
    <property type="molecule type" value="Genomic_DNA"/>
</dbReference>
<evidence type="ECO:0000313" key="5">
    <source>
        <dbReference type="Proteomes" id="UP000298057"/>
    </source>
</evidence>
<dbReference type="PROSITE" id="PS51257">
    <property type="entry name" value="PROKAR_LIPOPROTEIN"/>
    <property type="match status" value="1"/>
</dbReference>
<evidence type="ECO:0000313" key="4">
    <source>
        <dbReference type="Proteomes" id="UP000297832"/>
    </source>
</evidence>